<feature type="compositionally biased region" description="Basic and acidic residues" evidence="1">
    <location>
        <begin position="264"/>
        <end position="299"/>
    </location>
</feature>
<accession>A0A1E3P4N0</accession>
<evidence type="ECO:0000256" key="1">
    <source>
        <dbReference type="SAM" id="MobiDB-lite"/>
    </source>
</evidence>
<evidence type="ECO:0000313" key="3">
    <source>
        <dbReference type="Proteomes" id="UP000094112"/>
    </source>
</evidence>
<evidence type="ECO:0008006" key="4">
    <source>
        <dbReference type="Google" id="ProtNLM"/>
    </source>
</evidence>
<feature type="compositionally biased region" description="Low complexity" evidence="1">
    <location>
        <begin position="13"/>
        <end position="23"/>
    </location>
</feature>
<feature type="region of interest" description="Disordered" evidence="1">
    <location>
        <begin position="256"/>
        <end position="331"/>
    </location>
</feature>
<name>A0A1E3P4N0_WICAA</name>
<feature type="compositionally biased region" description="Basic and acidic residues" evidence="1">
    <location>
        <begin position="306"/>
        <end position="320"/>
    </location>
</feature>
<feature type="region of interest" description="Disordered" evidence="1">
    <location>
        <begin position="98"/>
        <end position="139"/>
    </location>
</feature>
<keyword evidence="3" id="KW-1185">Reference proteome</keyword>
<dbReference type="OrthoDB" id="2587563at2759"/>
<dbReference type="EMBL" id="KV454210">
    <property type="protein sequence ID" value="ODQ60240.1"/>
    <property type="molecule type" value="Genomic_DNA"/>
</dbReference>
<feature type="region of interest" description="Disordered" evidence="1">
    <location>
        <begin position="1"/>
        <end position="23"/>
    </location>
</feature>
<organism evidence="2 3">
    <name type="scientific">Wickerhamomyces anomalus (strain ATCC 58044 / CBS 1984 / NCYC 433 / NRRL Y-366-8)</name>
    <name type="common">Yeast</name>
    <name type="synonym">Hansenula anomala</name>
    <dbReference type="NCBI Taxonomy" id="683960"/>
    <lineage>
        <taxon>Eukaryota</taxon>
        <taxon>Fungi</taxon>
        <taxon>Dikarya</taxon>
        <taxon>Ascomycota</taxon>
        <taxon>Saccharomycotina</taxon>
        <taxon>Saccharomycetes</taxon>
        <taxon>Phaffomycetales</taxon>
        <taxon>Wickerhamomycetaceae</taxon>
        <taxon>Wickerhamomyces</taxon>
    </lineage>
</organism>
<dbReference type="RefSeq" id="XP_019039447.1">
    <property type="nucleotide sequence ID" value="XM_019184797.1"/>
</dbReference>
<gene>
    <name evidence="2" type="ORF">WICANDRAFT_78850</name>
</gene>
<reference evidence="2 3" key="1">
    <citation type="journal article" date="2016" name="Proc. Natl. Acad. Sci. U.S.A.">
        <title>Comparative genomics of biotechnologically important yeasts.</title>
        <authorList>
            <person name="Riley R."/>
            <person name="Haridas S."/>
            <person name="Wolfe K.H."/>
            <person name="Lopes M.R."/>
            <person name="Hittinger C.T."/>
            <person name="Goeker M."/>
            <person name="Salamov A.A."/>
            <person name="Wisecaver J.H."/>
            <person name="Long T.M."/>
            <person name="Calvey C.H."/>
            <person name="Aerts A.L."/>
            <person name="Barry K.W."/>
            <person name="Choi C."/>
            <person name="Clum A."/>
            <person name="Coughlan A.Y."/>
            <person name="Deshpande S."/>
            <person name="Douglass A.P."/>
            <person name="Hanson S.J."/>
            <person name="Klenk H.-P."/>
            <person name="LaButti K.M."/>
            <person name="Lapidus A."/>
            <person name="Lindquist E.A."/>
            <person name="Lipzen A.M."/>
            <person name="Meier-Kolthoff J.P."/>
            <person name="Ohm R.A."/>
            <person name="Otillar R.P."/>
            <person name="Pangilinan J.L."/>
            <person name="Peng Y."/>
            <person name="Rokas A."/>
            <person name="Rosa C.A."/>
            <person name="Scheuner C."/>
            <person name="Sibirny A.A."/>
            <person name="Slot J.C."/>
            <person name="Stielow J.B."/>
            <person name="Sun H."/>
            <person name="Kurtzman C.P."/>
            <person name="Blackwell M."/>
            <person name="Grigoriev I.V."/>
            <person name="Jeffries T.W."/>
        </authorList>
    </citation>
    <scope>NUCLEOTIDE SEQUENCE [LARGE SCALE GENOMIC DNA]</scope>
    <source>
        <strain evidence="3">ATCC 58044 / CBS 1984 / NCYC 433 / NRRL Y-366-8</strain>
    </source>
</reference>
<dbReference type="STRING" id="683960.A0A1E3P4N0"/>
<sequence>MPTQKLLPLVSGSSNQPNNQNSSIPKAFNIKIPLEIQQKLINSNSNLKIIVSKGELQLNINGQIYKLNKLQEYSKVDLYKQFSNSTFKSIGTIHSKLTISQTSTPPVPPPTKTHTPPIQSHSRNRSNGSNNTNPNNNTLIASGTKISAITKKLVHLLALGPISIEDMVQRTKVSKNDVESVLRSISMVYSPQKQKQIINKYPYEPEKKEEEGEVLYVLNYSNYKELRLNDWKYSMEELKQIKENCKAVYNHLNYPSSHPARLVLDPKEKELKSETQRPTEPKREPKVEPKGEPKGEPKSESNGTIPEHKIDQPIRKEPVSLKRKRSDEEDIESLQNLAKKFKSKYKEYETLYKEIIKNPNHEIKLTKLYQMHKDLEVWKKQLWNYNDNNNQS</sequence>
<evidence type="ECO:0000313" key="2">
    <source>
        <dbReference type="EMBL" id="ODQ60240.1"/>
    </source>
</evidence>
<dbReference type="Proteomes" id="UP000094112">
    <property type="component" value="Unassembled WGS sequence"/>
</dbReference>
<dbReference type="AlphaFoldDB" id="A0A1E3P4N0"/>
<protein>
    <recommendedName>
        <fullName evidence="4">RNA polymerase II elongation factor ELL N-terminal domain-containing protein</fullName>
    </recommendedName>
</protein>
<dbReference type="GeneID" id="30202043"/>
<proteinExistence type="predicted"/>
<feature type="compositionally biased region" description="Low complexity" evidence="1">
    <location>
        <begin position="112"/>
        <end position="138"/>
    </location>
</feature>